<dbReference type="PIRSF" id="PIRSF005901">
    <property type="entry name" value="EF-P"/>
    <property type="match status" value="1"/>
</dbReference>
<dbReference type="Gene3D" id="2.30.30.30">
    <property type="match status" value="1"/>
</dbReference>
<dbReference type="Pfam" id="PF09285">
    <property type="entry name" value="Elong-fact-P_C"/>
    <property type="match status" value="1"/>
</dbReference>
<comment type="similarity">
    <text evidence="1">Belongs to the elongation factor P family.</text>
</comment>
<dbReference type="AlphaFoldDB" id="A0A1Y2BNL1"/>
<accession>A0A1Y2BNL1</accession>
<dbReference type="InterPro" id="IPR012340">
    <property type="entry name" value="NA-bd_OB-fold"/>
</dbReference>
<evidence type="ECO:0008006" key="6">
    <source>
        <dbReference type="Google" id="ProtNLM"/>
    </source>
</evidence>
<evidence type="ECO:0000313" key="5">
    <source>
        <dbReference type="Proteomes" id="UP000193642"/>
    </source>
</evidence>
<dbReference type="EMBL" id="MCGO01000056">
    <property type="protein sequence ID" value="ORY36302.1"/>
    <property type="molecule type" value="Genomic_DNA"/>
</dbReference>
<feature type="domain" description="Translation elongation factor P/YeiP central" evidence="3">
    <location>
        <begin position="99"/>
        <end position="156"/>
    </location>
</feature>
<evidence type="ECO:0000313" key="4">
    <source>
        <dbReference type="EMBL" id="ORY36302.1"/>
    </source>
</evidence>
<dbReference type="SMART" id="SM00841">
    <property type="entry name" value="Elong-fact-P_C"/>
    <property type="match status" value="1"/>
</dbReference>
<dbReference type="SUPFAM" id="SSF50104">
    <property type="entry name" value="Translation proteins SH3-like domain"/>
    <property type="match status" value="1"/>
</dbReference>
<proteinExistence type="inferred from homology"/>
<keyword evidence="5" id="KW-1185">Reference proteome</keyword>
<evidence type="ECO:0000256" key="1">
    <source>
        <dbReference type="ARBA" id="ARBA00009479"/>
    </source>
</evidence>
<dbReference type="GO" id="GO:0043043">
    <property type="term" value="P:peptide biosynthetic process"/>
    <property type="evidence" value="ECO:0007669"/>
    <property type="project" value="InterPro"/>
</dbReference>
<dbReference type="GO" id="GO:0003746">
    <property type="term" value="F:translation elongation factor activity"/>
    <property type="evidence" value="ECO:0007669"/>
    <property type="project" value="InterPro"/>
</dbReference>
<dbReference type="OrthoDB" id="7025426at2759"/>
<dbReference type="InterPro" id="IPR014722">
    <property type="entry name" value="Rib_uL2_dom2"/>
</dbReference>
<dbReference type="InterPro" id="IPR013185">
    <property type="entry name" value="Transl_elong_KOW-like"/>
</dbReference>
<dbReference type="InterPro" id="IPR008991">
    <property type="entry name" value="Translation_prot_SH3-like_sf"/>
</dbReference>
<protein>
    <recommendedName>
        <fullName evidence="6">Translation elongation factor P</fullName>
    </recommendedName>
</protein>
<dbReference type="InterPro" id="IPR020599">
    <property type="entry name" value="Transl_elong_fac_P/YeiP"/>
</dbReference>
<evidence type="ECO:0000259" key="3">
    <source>
        <dbReference type="SMART" id="SM01185"/>
    </source>
</evidence>
<dbReference type="Pfam" id="PF08207">
    <property type="entry name" value="EFP_N"/>
    <property type="match status" value="1"/>
</dbReference>
<sequence length="227" mass="25511">MFLVQRPFWLARQATAATRWNWMQQCGFKLSVKDIKKEMVVSTRNKLWLVKDFSLHTQGRQGSHYKVDLIPFGAGHGGGGKITERFNPDESLEGVELAVKTCRFLYESEGVIRFLDQETYEEVEVDVDLVEGGERGLKMITEDMDVVVQCLEEDPSQIVSVKLPLTAVYKIKHADPAASIVSNEGKGTRFKQAILENDVTVVVPEFVNTGELIIVTTADAKYKSRAK</sequence>
<dbReference type="PANTHER" id="PTHR30053:SF14">
    <property type="entry name" value="TRANSLATION ELONGATION FACTOR KOW-LIKE DOMAIN-CONTAINING PROTEIN"/>
    <property type="match status" value="1"/>
</dbReference>
<feature type="domain" description="Elongation factor P C-terminal" evidence="2">
    <location>
        <begin position="167"/>
        <end position="225"/>
    </location>
</feature>
<evidence type="ECO:0000259" key="2">
    <source>
        <dbReference type="SMART" id="SM00841"/>
    </source>
</evidence>
<dbReference type="GO" id="GO:0005737">
    <property type="term" value="C:cytoplasm"/>
    <property type="evidence" value="ECO:0007669"/>
    <property type="project" value="InterPro"/>
</dbReference>
<name>A0A1Y2BNL1_9FUNG</name>
<dbReference type="InterPro" id="IPR015365">
    <property type="entry name" value="Elong-fact-P_C"/>
</dbReference>
<dbReference type="InterPro" id="IPR001059">
    <property type="entry name" value="Transl_elong_P/YeiP_cen"/>
</dbReference>
<dbReference type="SUPFAM" id="SSF50249">
    <property type="entry name" value="Nucleic acid-binding proteins"/>
    <property type="match status" value="2"/>
</dbReference>
<dbReference type="Gene3D" id="2.40.50.140">
    <property type="entry name" value="Nucleic acid-binding proteins"/>
    <property type="match status" value="2"/>
</dbReference>
<dbReference type="SMART" id="SM01185">
    <property type="entry name" value="EFP"/>
    <property type="match status" value="1"/>
</dbReference>
<organism evidence="4 5">
    <name type="scientific">Rhizoclosmatium globosum</name>
    <dbReference type="NCBI Taxonomy" id="329046"/>
    <lineage>
        <taxon>Eukaryota</taxon>
        <taxon>Fungi</taxon>
        <taxon>Fungi incertae sedis</taxon>
        <taxon>Chytridiomycota</taxon>
        <taxon>Chytridiomycota incertae sedis</taxon>
        <taxon>Chytridiomycetes</taxon>
        <taxon>Chytridiales</taxon>
        <taxon>Chytriomycetaceae</taxon>
        <taxon>Rhizoclosmatium</taxon>
    </lineage>
</organism>
<dbReference type="Pfam" id="PF01132">
    <property type="entry name" value="EFP"/>
    <property type="match status" value="1"/>
</dbReference>
<dbReference type="STRING" id="329046.A0A1Y2BNL1"/>
<dbReference type="Proteomes" id="UP000193642">
    <property type="component" value="Unassembled WGS sequence"/>
</dbReference>
<gene>
    <name evidence="4" type="ORF">BCR33DRAFT_722106</name>
</gene>
<comment type="caution">
    <text evidence="4">The sequence shown here is derived from an EMBL/GenBank/DDBJ whole genome shotgun (WGS) entry which is preliminary data.</text>
</comment>
<dbReference type="PANTHER" id="PTHR30053">
    <property type="entry name" value="ELONGATION FACTOR P"/>
    <property type="match status" value="1"/>
</dbReference>
<reference evidence="4 5" key="1">
    <citation type="submission" date="2016-07" db="EMBL/GenBank/DDBJ databases">
        <title>Pervasive Adenine N6-methylation of Active Genes in Fungi.</title>
        <authorList>
            <consortium name="DOE Joint Genome Institute"/>
            <person name="Mondo S.J."/>
            <person name="Dannebaum R.O."/>
            <person name="Kuo R.C."/>
            <person name="Labutti K."/>
            <person name="Haridas S."/>
            <person name="Kuo A."/>
            <person name="Salamov A."/>
            <person name="Ahrendt S.R."/>
            <person name="Lipzen A."/>
            <person name="Sullivan W."/>
            <person name="Andreopoulos W.B."/>
            <person name="Clum A."/>
            <person name="Lindquist E."/>
            <person name="Daum C."/>
            <person name="Ramamoorthy G.K."/>
            <person name="Gryganskyi A."/>
            <person name="Culley D."/>
            <person name="Magnuson J.K."/>
            <person name="James T.Y."/>
            <person name="O'Malley M.A."/>
            <person name="Stajich J.E."/>
            <person name="Spatafora J.W."/>
            <person name="Visel A."/>
            <person name="Grigoriev I.V."/>
        </authorList>
    </citation>
    <scope>NUCLEOTIDE SEQUENCE [LARGE SCALE GENOMIC DNA]</scope>
    <source>
        <strain evidence="4 5">JEL800</strain>
    </source>
</reference>